<reference evidence="3" key="2">
    <citation type="journal article" date="2017" name="Nat. Plants">
        <title>The Aegilops tauschii genome reveals multiple impacts of transposons.</title>
        <authorList>
            <person name="Zhao G."/>
            <person name="Zou C."/>
            <person name="Li K."/>
            <person name="Wang K."/>
            <person name="Li T."/>
            <person name="Gao L."/>
            <person name="Zhang X."/>
            <person name="Wang H."/>
            <person name="Yang Z."/>
            <person name="Liu X."/>
            <person name="Jiang W."/>
            <person name="Mao L."/>
            <person name="Kong X."/>
            <person name="Jiao Y."/>
            <person name="Jia J."/>
        </authorList>
    </citation>
    <scope>NUCLEOTIDE SEQUENCE [LARGE SCALE GENOMIC DNA]</scope>
    <source>
        <strain evidence="3">cv. AL8/78</strain>
    </source>
</reference>
<reference evidence="2" key="5">
    <citation type="journal article" date="2021" name="G3 (Bethesda)">
        <title>Aegilops tauschii genome assembly Aet v5.0 features greater sequence contiguity and improved annotation.</title>
        <authorList>
            <person name="Wang L."/>
            <person name="Zhu T."/>
            <person name="Rodriguez J.C."/>
            <person name="Deal K.R."/>
            <person name="Dubcovsky J."/>
            <person name="McGuire P.E."/>
            <person name="Lux T."/>
            <person name="Spannagl M."/>
            <person name="Mayer K.F.X."/>
            <person name="Baldrich P."/>
            <person name="Meyers B.C."/>
            <person name="Huo N."/>
            <person name="Gu Y.Q."/>
            <person name="Zhou H."/>
            <person name="Devos K.M."/>
            <person name="Bennetzen J.L."/>
            <person name="Unver T."/>
            <person name="Budak H."/>
            <person name="Gulick P.J."/>
            <person name="Galiba G."/>
            <person name="Kalapos B."/>
            <person name="Nelson D.R."/>
            <person name="Li P."/>
            <person name="You F.M."/>
            <person name="Luo M.C."/>
            <person name="Dvorak J."/>
        </authorList>
    </citation>
    <scope>NUCLEOTIDE SEQUENCE [LARGE SCALE GENOMIC DNA]</scope>
    <source>
        <strain evidence="2">cv. AL8/78</strain>
    </source>
</reference>
<dbReference type="EnsemblPlants" id="AET3Gv20795700.6">
    <property type="protein sequence ID" value="AET3Gv20795700.6"/>
    <property type="gene ID" value="AET3Gv20795700"/>
</dbReference>
<dbReference type="AlphaFoldDB" id="A0A453FVM6"/>
<accession>A0A453FVM6</accession>
<proteinExistence type="predicted"/>
<evidence type="ECO:0000313" key="3">
    <source>
        <dbReference type="Proteomes" id="UP000015105"/>
    </source>
</evidence>
<evidence type="ECO:0000313" key="2">
    <source>
        <dbReference type="EnsemblPlants" id="AET3Gv20795700.6"/>
    </source>
</evidence>
<feature type="region of interest" description="Disordered" evidence="1">
    <location>
        <begin position="29"/>
        <end position="48"/>
    </location>
</feature>
<reference evidence="3" key="1">
    <citation type="journal article" date="2014" name="Science">
        <title>Ancient hybridizations among the ancestral genomes of bread wheat.</title>
        <authorList>
            <consortium name="International Wheat Genome Sequencing Consortium,"/>
            <person name="Marcussen T."/>
            <person name="Sandve S.R."/>
            <person name="Heier L."/>
            <person name="Spannagl M."/>
            <person name="Pfeifer M."/>
            <person name="Jakobsen K.S."/>
            <person name="Wulff B.B."/>
            <person name="Steuernagel B."/>
            <person name="Mayer K.F."/>
            <person name="Olsen O.A."/>
        </authorList>
    </citation>
    <scope>NUCLEOTIDE SEQUENCE [LARGE SCALE GENOMIC DNA]</scope>
    <source>
        <strain evidence="3">cv. AL8/78</strain>
    </source>
</reference>
<name>A0A453FVM6_AEGTS</name>
<reference evidence="2" key="4">
    <citation type="submission" date="2019-03" db="UniProtKB">
        <authorList>
            <consortium name="EnsemblPlants"/>
        </authorList>
    </citation>
    <scope>IDENTIFICATION</scope>
</reference>
<feature type="region of interest" description="Disordered" evidence="1">
    <location>
        <begin position="1"/>
        <end position="22"/>
    </location>
</feature>
<reference evidence="2" key="3">
    <citation type="journal article" date="2017" name="Nature">
        <title>Genome sequence of the progenitor of the wheat D genome Aegilops tauschii.</title>
        <authorList>
            <person name="Luo M.C."/>
            <person name="Gu Y.Q."/>
            <person name="Puiu D."/>
            <person name="Wang H."/>
            <person name="Twardziok S.O."/>
            <person name="Deal K.R."/>
            <person name="Huo N."/>
            <person name="Zhu T."/>
            <person name="Wang L."/>
            <person name="Wang Y."/>
            <person name="McGuire P.E."/>
            <person name="Liu S."/>
            <person name="Long H."/>
            <person name="Ramasamy R.K."/>
            <person name="Rodriguez J.C."/>
            <person name="Van S.L."/>
            <person name="Yuan L."/>
            <person name="Wang Z."/>
            <person name="Xia Z."/>
            <person name="Xiao L."/>
            <person name="Anderson O.D."/>
            <person name="Ouyang S."/>
            <person name="Liang Y."/>
            <person name="Zimin A.V."/>
            <person name="Pertea G."/>
            <person name="Qi P."/>
            <person name="Bennetzen J.L."/>
            <person name="Dai X."/>
            <person name="Dawson M.W."/>
            <person name="Muller H.G."/>
            <person name="Kugler K."/>
            <person name="Rivarola-Duarte L."/>
            <person name="Spannagl M."/>
            <person name="Mayer K.F.X."/>
            <person name="Lu F.H."/>
            <person name="Bevan M.W."/>
            <person name="Leroy P."/>
            <person name="Li P."/>
            <person name="You F.M."/>
            <person name="Sun Q."/>
            <person name="Liu Z."/>
            <person name="Lyons E."/>
            <person name="Wicker T."/>
            <person name="Salzberg S.L."/>
            <person name="Devos K.M."/>
            <person name="Dvorak J."/>
        </authorList>
    </citation>
    <scope>NUCLEOTIDE SEQUENCE [LARGE SCALE GENOMIC DNA]</scope>
    <source>
        <strain evidence="2">cv. AL8/78</strain>
    </source>
</reference>
<evidence type="ECO:0000256" key="1">
    <source>
        <dbReference type="SAM" id="MobiDB-lite"/>
    </source>
</evidence>
<organism evidence="2 3">
    <name type="scientific">Aegilops tauschii subsp. strangulata</name>
    <name type="common">Goatgrass</name>
    <dbReference type="NCBI Taxonomy" id="200361"/>
    <lineage>
        <taxon>Eukaryota</taxon>
        <taxon>Viridiplantae</taxon>
        <taxon>Streptophyta</taxon>
        <taxon>Embryophyta</taxon>
        <taxon>Tracheophyta</taxon>
        <taxon>Spermatophyta</taxon>
        <taxon>Magnoliopsida</taxon>
        <taxon>Liliopsida</taxon>
        <taxon>Poales</taxon>
        <taxon>Poaceae</taxon>
        <taxon>BOP clade</taxon>
        <taxon>Pooideae</taxon>
        <taxon>Triticodae</taxon>
        <taxon>Triticeae</taxon>
        <taxon>Triticinae</taxon>
        <taxon>Aegilops</taxon>
    </lineage>
</organism>
<sequence length="86" mass="9318">NLPAKHTHTHTVPARAKGTHKPFHFHVRRKKVRPSGRPEMFRHSSSAPSYGDAYMQEALTAVPTLIPRSAAGGYFDGGNVGGAFPP</sequence>
<dbReference type="Gramene" id="AET3Gv20795700.6">
    <property type="protein sequence ID" value="AET3Gv20795700.6"/>
    <property type="gene ID" value="AET3Gv20795700"/>
</dbReference>
<protein>
    <submittedName>
        <fullName evidence="2">Uncharacterized protein</fullName>
    </submittedName>
</protein>
<dbReference type="Proteomes" id="UP000015105">
    <property type="component" value="Chromosome 3D"/>
</dbReference>
<keyword evidence="3" id="KW-1185">Reference proteome</keyword>